<dbReference type="SUPFAM" id="SSF56300">
    <property type="entry name" value="Metallo-dependent phosphatases"/>
    <property type="match status" value="1"/>
</dbReference>
<evidence type="ECO:0000313" key="2">
    <source>
        <dbReference type="EMBL" id="WDE05874.1"/>
    </source>
</evidence>
<sequence>MMASDVNLAHPYRELPLNTQGTDYFVGDIHGNYYLLLEQLKQVDFSLGDRLIAVGDLIDRGQDSALCLQLLKQPWFFSVLGNHEHMFLQSSDVHIHGMEHCSNAEAIHHWYRHYFNGGDWLEPYQADEILGFKTLIEQYCSLALSVETGWDNKRLGVTHAAAPENWQDLQQGNYLAANLKTLLWDRGQFQSDKAEHIRNIALTVHGHNGCRAAFKKGNQVYIDTQYRSGRFTIISLESLLAL</sequence>
<dbReference type="InterPro" id="IPR050126">
    <property type="entry name" value="Ap4A_hydrolase"/>
</dbReference>
<reference evidence="2 3" key="2">
    <citation type="journal article" date="2022" name="Mar. Drugs">
        <title>Bioassay-Guided Fractionation Leads to the Detection of Cholic Acid Generated by the Rare Thalassomonas sp.</title>
        <authorList>
            <person name="Pheiffer F."/>
            <person name="Schneider Y.K."/>
            <person name="Hansen E.H."/>
            <person name="Andersen J.H."/>
            <person name="Isaksson J."/>
            <person name="Busche T."/>
            <person name="R C."/>
            <person name="Kalinowski J."/>
            <person name="Zyl L.V."/>
            <person name="Trindade M."/>
        </authorList>
    </citation>
    <scope>NUCLEOTIDE SEQUENCE [LARGE SCALE GENOMIC DNA]</scope>
    <source>
        <strain evidence="2 3">XOM25</strain>
    </source>
</reference>
<proteinExistence type="predicted"/>
<dbReference type="EMBL" id="CP059733">
    <property type="protein sequence ID" value="WDE05874.1"/>
    <property type="molecule type" value="Genomic_DNA"/>
</dbReference>
<evidence type="ECO:0000259" key="1">
    <source>
        <dbReference type="Pfam" id="PF00149"/>
    </source>
</evidence>
<dbReference type="PANTHER" id="PTHR42850:SF11">
    <property type="entry name" value="BIS(5'-NUCLEOSYL)-TETRAPHOSPHATASE [SYMMETRICAL]"/>
    <property type="match status" value="1"/>
</dbReference>
<dbReference type="GO" id="GO:0110154">
    <property type="term" value="P:RNA decapping"/>
    <property type="evidence" value="ECO:0007669"/>
    <property type="project" value="TreeGrafter"/>
</dbReference>
<dbReference type="GO" id="GO:0008803">
    <property type="term" value="F:bis(5'-nucleosyl)-tetraphosphatase (symmetrical) activity"/>
    <property type="evidence" value="ECO:0007669"/>
    <property type="project" value="TreeGrafter"/>
</dbReference>
<dbReference type="PANTHER" id="PTHR42850">
    <property type="entry name" value="METALLOPHOSPHOESTERASE"/>
    <property type="match status" value="1"/>
</dbReference>
<dbReference type="Pfam" id="PF00149">
    <property type="entry name" value="Metallophos"/>
    <property type="match status" value="1"/>
</dbReference>
<evidence type="ECO:0000313" key="3">
    <source>
        <dbReference type="Proteomes" id="UP000032352"/>
    </source>
</evidence>
<gene>
    <name evidence="2" type="ORF">SG34_002760</name>
</gene>
<dbReference type="InterPro" id="IPR029052">
    <property type="entry name" value="Metallo-depent_PP-like"/>
</dbReference>
<organism evidence="2 3">
    <name type="scientific">Thalassomonas viridans</name>
    <dbReference type="NCBI Taxonomy" id="137584"/>
    <lineage>
        <taxon>Bacteria</taxon>
        <taxon>Pseudomonadati</taxon>
        <taxon>Pseudomonadota</taxon>
        <taxon>Gammaproteobacteria</taxon>
        <taxon>Alteromonadales</taxon>
        <taxon>Colwelliaceae</taxon>
        <taxon>Thalassomonas</taxon>
    </lineage>
</organism>
<dbReference type="Proteomes" id="UP000032352">
    <property type="component" value="Chromosome"/>
</dbReference>
<protein>
    <submittedName>
        <fullName evidence="2">Metallophosphoesterase</fullName>
    </submittedName>
</protein>
<dbReference type="RefSeq" id="WP_044836774.1">
    <property type="nucleotide sequence ID" value="NZ_CP059733.1"/>
</dbReference>
<name>A0AAE9Z4H5_9GAMM</name>
<reference evidence="2 3" key="1">
    <citation type="journal article" date="2015" name="Genome Announc.">
        <title>Draft Genome Sequences of Marine Isolates of Thalassomonas viridans and Thalassomonas actiniarum.</title>
        <authorList>
            <person name="Olonade I."/>
            <person name="van Zyl L.J."/>
            <person name="Trindade M."/>
        </authorList>
    </citation>
    <scope>NUCLEOTIDE SEQUENCE [LARGE SCALE GENOMIC DNA]</scope>
    <source>
        <strain evidence="2 3">XOM25</strain>
    </source>
</reference>
<dbReference type="AlphaFoldDB" id="A0AAE9Z4H5"/>
<dbReference type="GO" id="GO:0016791">
    <property type="term" value="F:phosphatase activity"/>
    <property type="evidence" value="ECO:0007669"/>
    <property type="project" value="TreeGrafter"/>
</dbReference>
<accession>A0AAE9Z4H5</accession>
<dbReference type="Gene3D" id="3.60.21.10">
    <property type="match status" value="1"/>
</dbReference>
<dbReference type="GO" id="GO:0005737">
    <property type="term" value="C:cytoplasm"/>
    <property type="evidence" value="ECO:0007669"/>
    <property type="project" value="TreeGrafter"/>
</dbReference>
<dbReference type="InterPro" id="IPR004843">
    <property type="entry name" value="Calcineurin-like_PHP"/>
</dbReference>
<feature type="domain" description="Calcineurin-like phosphoesterase" evidence="1">
    <location>
        <begin position="25"/>
        <end position="208"/>
    </location>
</feature>
<dbReference type="KEGG" id="tvd:SG34_002760"/>
<keyword evidence="3" id="KW-1185">Reference proteome</keyword>